<dbReference type="Pfam" id="PF01979">
    <property type="entry name" value="Amidohydro_1"/>
    <property type="match status" value="1"/>
</dbReference>
<dbReference type="SUPFAM" id="SSF51556">
    <property type="entry name" value="Metallo-dependent hydrolases"/>
    <property type="match status" value="1"/>
</dbReference>
<dbReference type="EMBL" id="FOSN01000007">
    <property type="protein sequence ID" value="SFK37854.1"/>
    <property type="molecule type" value="Genomic_DNA"/>
</dbReference>
<dbReference type="PROSITE" id="PS51257">
    <property type="entry name" value="PROKAR_LIPOPROTEIN"/>
    <property type="match status" value="1"/>
</dbReference>
<dbReference type="Gene3D" id="3.20.20.140">
    <property type="entry name" value="Metal-dependent hydrolases"/>
    <property type="match status" value="1"/>
</dbReference>
<dbReference type="InterPro" id="IPR006680">
    <property type="entry name" value="Amidohydro-rel"/>
</dbReference>
<name>A0A1I3Z1B9_9HYPH</name>
<sequence length="480" mass="51090">MIRVGAKYQHLAIPNVGCACCAILSRRSLLAGLTMAAAGVALMKTAPAQPAPTPAEPKRGILFSNVKLFNGRIGVPKPTNVLVRGNTIERISPAQAQAGADANVFVIDGGGRTLMPGLIDAHAHVTFNTISMPELIAGDPAYLQIRMATGARDLLMAGFTSVRDAGGPVFGIRRAIEENRLDGPRIWAAGTMVSQTSGHNDFRSLADLPSAGNPGVVAGVRFRYSAVADGEPEVHRVVREQLMQGANLIKLALGGGVSSNFDPVDVTEYTQAEVAAAVADAENWGTYVTVHAYTPRAVRLAVGAGVRCIEYGQLLDEPTIKMLSDRGIWLSTQPFLDDEDGIPTVPGSENERKYKQVAEGTDRAYTAAKKYGVKLAFGTDIQFNPKGAVRQGFYLPKLARWFAPADVLKMATADNGELLAMSGPRNPYPGKLGVVEEGALADLLLVDGDPLSNLKLFEDPGKNLVVIMKNGKIYKDKISG</sequence>
<dbReference type="InterPro" id="IPR057744">
    <property type="entry name" value="OTAase-like"/>
</dbReference>
<dbReference type="InterPro" id="IPR011059">
    <property type="entry name" value="Metal-dep_hydrolase_composite"/>
</dbReference>
<feature type="domain" description="Amidohydrolase-related" evidence="1">
    <location>
        <begin position="113"/>
        <end position="473"/>
    </location>
</feature>
<dbReference type="PROSITE" id="PS51318">
    <property type="entry name" value="TAT"/>
    <property type="match status" value="1"/>
</dbReference>
<proteinExistence type="predicted"/>
<protein>
    <submittedName>
        <fullName evidence="2">Imidazolonepropionase</fullName>
    </submittedName>
</protein>
<dbReference type="AlphaFoldDB" id="A0A1I3Z1B9"/>
<dbReference type="STRING" id="1612308.SAMN05444581_1077"/>
<dbReference type="Gene3D" id="2.30.40.10">
    <property type="entry name" value="Urease, subunit C, domain 1"/>
    <property type="match status" value="1"/>
</dbReference>
<organism evidence="2 3">
    <name type="scientific">Methylocapsa palsarum</name>
    <dbReference type="NCBI Taxonomy" id="1612308"/>
    <lineage>
        <taxon>Bacteria</taxon>
        <taxon>Pseudomonadati</taxon>
        <taxon>Pseudomonadota</taxon>
        <taxon>Alphaproteobacteria</taxon>
        <taxon>Hyphomicrobiales</taxon>
        <taxon>Beijerinckiaceae</taxon>
        <taxon>Methylocapsa</taxon>
    </lineage>
</organism>
<dbReference type="PANTHER" id="PTHR43135">
    <property type="entry name" value="ALPHA-D-RIBOSE 1-METHYLPHOSPHONATE 5-TRIPHOSPHATE DIPHOSPHATASE"/>
    <property type="match status" value="1"/>
</dbReference>
<dbReference type="InterPro" id="IPR006311">
    <property type="entry name" value="TAT_signal"/>
</dbReference>
<dbReference type="PANTHER" id="PTHR43135:SF3">
    <property type="entry name" value="ALPHA-D-RIBOSE 1-METHYLPHOSPHONATE 5-TRIPHOSPHATE DIPHOSPHATASE"/>
    <property type="match status" value="1"/>
</dbReference>
<dbReference type="Proteomes" id="UP000198755">
    <property type="component" value="Unassembled WGS sequence"/>
</dbReference>
<gene>
    <name evidence="2" type="ORF">SAMN05444581_1077</name>
</gene>
<evidence type="ECO:0000313" key="2">
    <source>
        <dbReference type="EMBL" id="SFK37854.1"/>
    </source>
</evidence>
<accession>A0A1I3Z1B9</accession>
<reference evidence="2 3" key="1">
    <citation type="submission" date="2016-10" db="EMBL/GenBank/DDBJ databases">
        <authorList>
            <person name="de Groot N.N."/>
        </authorList>
    </citation>
    <scope>NUCLEOTIDE SEQUENCE [LARGE SCALE GENOMIC DNA]</scope>
    <source>
        <strain evidence="2 3">NE2</strain>
    </source>
</reference>
<dbReference type="SUPFAM" id="SSF51338">
    <property type="entry name" value="Composite domain of metallo-dependent hydrolases"/>
    <property type="match status" value="2"/>
</dbReference>
<evidence type="ECO:0000313" key="3">
    <source>
        <dbReference type="Proteomes" id="UP000198755"/>
    </source>
</evidence>
<dbReference type="GO" id="GO:0016810">
    <property type="term" value="F:hydrolase activity, acting on carbon-nitrogen (but not peptide) bonds"/>
    <property type="evidence" value="ECO:0007669"/>
    <property type="project" value="InterPro"/>
</dbReference>
<dbReference type="RefSeq" id="WP_210185898.1">
    <property type="nucleotide sequence ID" value="NZ_FOSN01000007.1"/>
</dbReference>
<dbReference type="InterPro" id="IPR032466">
    <property type="entry name" value="Metal_Hydrolase"/>
</dbReference>
<dbReference type="CDD" id="cd01299">
    <property type="entry name" value="Met_dep_hydrolase_A"/>
    <property type="match status" value="1"/>
</dbReference>
<keyword evidence="3" id="KW-1185">Reference proteome</keyword>
<dbReference type="InterPro" id="IPR051781">
    <property type="entry name" value="Metallo-dep_Hydrolase"/>
</dbReference>
<evidence type="ECO:0000259" key="1">
    <source>
        <dbReference type="Pfam" id="PF01979"/>
    </source>
</evidence>